<organism evidence="1 2">
    <name type="scientific">Phytophthora infestans</name>
    <name type="common">Potato late blight agent</name>
    <name type="synonym">Botrytis infestans</name>
    <dbReference type="NCBI Taxonomy" id="4787"/>
    <lineage>
        <taxon>Eukaryota</taxon>
        <taxon>Sar</taxon>
        <taxon>Stramenopiles</taxon>
        <taxon>Oomycota</taxon>
        <taxon>Peronosporomycetes</taxon>
        <taxon>Peronosporales</taxon>
        <taxon>Peronosporaceae</taxon>
        <taxon>Phytophthora</taxon>
    </lineage>
</organism>
<accession>A0A833W456</accession>
<keyword evidence="2" id="KW-1185">Reference proteome</keyword>
<gene>
    <name evidence="1" type="ORF">GN244_ATG19350</name>
</gene>
<evidence type="ECO:0000313" key="1">
    <source>
        <dbReference type="EMBL" id="KAF4028938.1"/>
    </source>
</evidence>
<dbReference type="EMBL" id="WSZM01000922">
    <property type="protein sequence ID" value="KAF4028938.1"/>
    <property type="molecule type" value="Genomic_DNA"/>
</dbReference>
<proteinExistence type="predicted"/>
<comment type="caution">
    <text evidence="1">The sequence shown here is derived from an EMBL/GenBank/DDBJ whole genome shotgun (WGS) entry which is preliminary data.</text>
</comment>
<sequence length="99" mass="10604">MVINNNVPVLPIRSTDGEDLGVSTLASGNTEPALDDIDLNDRICVGDSCFAWAWLQQFQSLADCCATLDARAVATQSHSSLIFQSALFAASKHSTFQSI</sequence>
<dbReference type="Proteomes" id="UP000602510">
    <property type="component" value="Unassembled WGS sequence"/>
</dbReference>
<dbReference type="AlphaFoldDB" id="A0A833W456"/>
<reference evidence="1" key="1">
    <citation type="submission" date="2020-04" db="EMBL/GenBank/DDBJ databases">
        <title>Hybrid Assembly of Korean Phytophthora infestans isolates.</title>
        <authorList>
            <person name="Prokchorchik M."/>
            <person name="Lee Y."/>
            <person name="Seo J."/>
            <person name="Cho J.-H."/>
            <person name="Park Y.-E."/>
            <person name="Jang D.-C."/>
            <person name="Im J.-S."/>
            <person name="Choi J.-G."/>
            <person name="Park H.-J."/>
            <person name="Lee G.-B."/>
            <person name="Lee Y.-G."/>
            <person name="Hong S.-Y."/>
            <person name="Cho K."/>
            <person name="Sohn K.H."/>
        </authorList>
    </citation>
    <scope>NUCLEOTIDE SEQUENCE</scope>
    <source>
        <strain evidence="1">KR_1_A1</strain>
    </source>
</reference>
<protein>
    <submittedName>
        <fullName evidence="1">Uncharacterized protein</fullName>
    </submittedName>
</protein>
<name>A0A833W456_PHYIN</name>
<evidence type="ECO:0000313" key="2">
    <source>
        <dbReference type="Proteomes" id="UP000602510"/>
    </source>
</evidence>